<keyword evidence="1 2" id="KW-0436">Ligase</keyword>
<comment type="caution">
    <text evidence="3">The sequence shown here is derived from an EMBL/GenBank/DDBJ whole genome shotgun (WGS) entry which is preliminary data.</text>
</comment>
<feature type="active site" evidence="1">
    <location>
        <position position="37"/>
    </location>
</feature>
<proteinExistence type="inferred from homology"/>
<dbReference type="STRING" id="501010.NOSIN_03010"/>
<evidence type="ECO:0000313" key="3">
    <source>
        <dbReference type="EMBL" id="OOC52913.1"/>
    </source>
</evidence>
<dbReference type="EC" id="6.3.3.3" evidence="1"/>
<dbReference type="NCBIfam" id="TIGR00347">
    <property type="entry name" value="bioD"/>
    <property type="match status" value="1"/>
</dbReference>
<dbReference type="RefSeq" id="WP_077689263.1">
    <property type="nucleotide sequence ID" value="NZ_JACCHL010000001.1"/>
</dbReference>
<dbReference type="AlphaFoldDB" id="A0A1V3BWY1"/>
<dbReference type="InterPro" id="IPR027417">
    <property type="entry name" value="P-loop_NTPase"/>
</dbReference>
<evidence type="ECO:0000256" key="1">
    <source>
        <dbReference type="HAMAP-Rule" id="MF_00336"/>
    </source>
</evidence>
<reference evidence="2 5" key="3">
    <citation type="submission" date="2020-07" db="EMBL/GenBank/DDBJ databases">
        <title>Sequencing the genomes of 1000 actinobacteria strains.</title>
        <authorList>
            <person name="Klenk H.-P."/>
        </authorList>
    </citation>
    <scope>NUCLEOTIDE SEQUENCE [LARGE SCALE GENOMIC DNA]</scope>
    <source>
        <strain evidence="2 5">DSM 45278</strain>
    </source>
</reference>
<dbReference type="SUPFAM" id="SSF52540">
    <property type="entry name" value="P-loop containing nucleoside triphosphate hydrolases"/>
    <property type="match status" value="1"/>
</dbReference>
<comment type="function">
    <text evidence="1">Catalyzes a mechanistically unusual reaction, the ATP-dependent insertion of CO2 between the N7 and N8 nitrogen atoms of 7,8-diaminopelargonic acid (DAPA, also called 7,8-diammoniononanoate) to form a ureido ring.</text>
</comment>
<comment type="caution">
    <text evidence="1">Lacks conserved residue(s) required for the propagation of feature annotation.</text>
</comment>
<feature type="binding site" evidence="1">
    <location>
        <position position="41"/>
    </location>
    <ligand>
        <name>substrate</name>
    </ligand>
</feature>
<keyword evidence="1" id="KW-0460">Magnesium</keyword>
<dbReference type="Pfam" id="PF13500">
    <property type="entry name" value="AAA_26"/>
    <property type="match status" value="1"/>
</dbReference>
<keyword evidence="4" id="KW-1185">Reference proteome</keyword>
<dbReference type="CDD" id="cd03109">
    <property type="entry name" value="DTBS"/>
    <property type="match status" value="1"/>
</dbReference>
<keyword evidence="1" id="KW-0067">ATP-binding</keyword>
<comment type="cofactor">
    <cofactor evidence="1">
        <name>Mg(2+)</name>
        <dbReference type="ChEBI" id="CHEBI:18420"/>
    </cofactor>
</comment>
<feature type="binding site" evidence="1">
    <location>
        <position position="52"/>
    </location>
    <ligand>
        <name>Mg(2+)</name>
        <dbReference type="ChEBI" id="CHEBI:18420"/>
    </ligand>
</feature>
<keyword evidence="1" id="KW-0547">Nucleotide-binding</keyword>
<name>A0A1V3BWY1_9ACTN</name>
<dbReference type="PIRSF" id="PIRSF006755">
    <property type="entry name" value="DTB_synth"/>
    <property type="match status" value="1"/>
</dbReference>
<dbReference type="Proteomes" id="UP000584931">
    <property type="component" value="Unassembled WGS sequence"/>
</dbReference>
<feature type="binding site" evidence="1">
    <location>
        <begin position="200"/>
        <end position="202"/>
    </location>
    <ligand>
        <name>ATP</name>
        <dbReference type="ChEBI" id="CHEBI:30616"/>
    </ligand>
</feature>
<evidence type="ECO:0000313" key="2">
    <source>
        <dbReference type="EMBL" id="NYH54074.1"/>
    </source>
</evidence>
<reference evidence="3" key="2">
    <citation type="submission" date="2016-08" db="EMBL/GenBank/DDBJ databases">
        <authorList>
            <person name="Seilhamer J.J."/>
        </authorList>
    </citation>
    <scope>NUCLEOTIDE SEQUENCE [LARGE SCALE GENOMIC DNA]</scope>
    <source>
        <strain evidence="3">UTMC102</strain>
    </source>
</reference>
<dbReference type="GO" id="GO:0005524">
    <property type="term" value="F:ATP binding"/>
    <property type="evidence" value="ECO:0007669"/>
    <property type="project" value="UniProtKB-UniRule"/>
</dbReference>
<keyword evidence="1" id="KW-0479">Metal-binding</keyword>
<evidence type="ECO:0000313" key="4">
    <source>
        <dbReference type="Proteomes" id="UP000189004"/>
    </source>
</evidence>
<comment type="subunit">
    <text evidence="1">Homodimer.</text>
</comment>
<protein>
    <recommendedName>
        <fullName evidence="1">ATP-dependent dethiobiotin synthetase BioD</fullName>
        <ecNumber evidence="1">6.3.3.3</ecNumber>
    </recommendedName>
    <alternativeName>
        <fullName evidence="1">DTB synthetase</fullName>
        <shortName evidence="1">DTBS</shortName>
    </alternativeName>
    <alternativeName>
        <fullName evidence="1">Dethiobiotin synthase</fullName>
    </alternativeName>
</protein>
<dbReference type="Proteomes" id="UP000189004">
    <property type="component" value="Unassembled WGS sequence"/>
</dbReference>
<feature type="binding site" evidence="1">
    <location>
        <begin position="109"/>
        <end position="112"/>
    </location>
    <ligand>
        <name>ATP</name>
        <dbReference type="ChEBI" id="CHEBI:30616"/>
    </ligand>
</feature>
<feature type="binding site" evidence="1">
    <location>
        <position position="16"/>
    </location>
    <ligand>
        <name>Mg(2+)</name>
        <dbReference type="ChEBI" id="CHEBI:18420"/>
    </ligand>
</feature>
<keyword evidence="1" id="KW-0963">Cytoplasm</keyword>
<dbReference type="Gene3D" id="3.40.50.300">
    <property type="entry name" value="P-loop containing nucleotide triphosphate hydrolases"/>
    <property type="match status" value="1"/>
</dbReference>
<comment type="similarity">
    <text evidence="1">Belongs to the dethiobiotin synthetase family.</text>
</comment>
<dbReference type="EMBL" id="JACCHL010000001">
    <property type="protein sequence ID" value="NYH54074.1"/>
    <property type="molecule type" value="Genomic_DNA"/>
</dbReference>
<feature type="binding site" evidence="1">
    <location>
        <begin position="12"/>
        <end position="17"/>
    </location>
    <ligand>
        <name>ATP</name>
        <dbReference type="ChEBI" id="CHEBI:30616"/>
    </ligand>
</feature>
<dbReference type="GO" id="GO:0004141">
    <property type="term" value="F:dethiobiotin synthase activity"/>
    <property type="evidence" value="ECO:0007669"/>
    <property type="project" value="UniProtKB-UniRule"/>
</dbReference>
<keyword evidence="1" id="KW-0093">Biotin biosynthesis</keyword>
<dbReference type="GO" id="GO:0009102">
    <property type="term" value="P:biotin biosynthetic process"/>
    <property type="evidence" value="ECO:0007669"/>
    <property type="project" value="UniProtKB-UniRule"/>
</dbReference>
<feature type="binding site" evidence="1">
    <location>
        <begin position="170"/>
        <end position="171"/>
    </location>
    <ligand>
        <name>ATP</name>
        <dbReference type="ChEBI" id="CHEBI:30616"/>
    </ligand>
</feature>
<dbReference type="EMBL" id="MCOK01000001">
    <property type="protein sequence ID" value="OOC52913.1"/>
    <property type="molecule type" value="Genomic_DNA"/>
</dbReference>
<evidence type="ECO:0000313" key="5">
    <source>
        <dbReference type="Proteomes" id="UP000584931"/>
    </source>
</evidence>
<reference evidence="4" key="1">
    <citation type="submission" date="2016-08" db="EMBL/GenBank/DDBJ databases">
        <authorList>
            <person name="Tokovenko B."/>
            <person name="Kalinowski J."/>
        </authorList>
    </citation>
    <scope>NUCLEOTIDE SEQUENCE [LARGE SCALE GENOMIC DNA]</scope>
    <source>
        <strain evidence="4">UTMC102</strain>
    </source>
</reference>
<dbReference type="PANTHER" id="PTHR43210:SF5">
    <property type="entry name" value="DETHIOBIOTIN SYNTHETASE"/>
    <property type="match status" value="1"/>
</dbReference>
<dbReference type="GO" id="GO:0000287">
    <property type="term" value="F:magnesium ion binding"/>
    <property type="evidence" value="ECO:0007669"/>
    <property type="project" value="UniProtKB-UniRule"/>
</dbReference>
<organism evidence="3 4">
    <name type="scientific">Nocardiopsis sinuspersici</name>
    <dbReference type="NCBI Taxonomy" id="501010"/>
    <lineage>
        <taxon>Bacteria</taxon>
        <taxon>Bacillati</taxon>
        <taxon>Actinomycetota</taxon>
        <taxon>Actinomycetes</taxon>
        <taxon>Streptosporangiales</taxon>
        <taxon>Nocardiopsidaceae</taxon>
        <taxon>Nocardiopsis</taxon>
    </lineage>
</organism>
<feature type="binding site" evidence="1">
    <location>
        <position position="109"/>
    </location>
    <ligand>
        <name>Mg(2+)</name>
        <dbReference type="ChEBI" id="CHEBI:18420"/>
    </ligand>
</feature>
<dbReference type="OrthoDB" id="9802610at2"/>
<dbReference type="UniPathway" id="UPA00078">
    <property type="reaction ID" value="UER00161"/>
</dbReference>
<feature type="binding site" evidence="1">
    <location>
        <position position="52"/>
    </location>
    <ligand>
        <name>ATP</name>
        <dbReference type="ChEBI" id="CHEBI:30616"/>
    </ligand>
</feature>
<dbReference type="InterPro" id="IPR004472">
    <property type="entry name" value="DTB_synth_BioD"/>
</dbReference>
<comment type="subcellular location">
    <subcellularLocation>
        <location evidence="1">Cytoplasm</location>
    </subcellularLocation>
</comment>
<sequence length="238" mass="23724">MSVLVVTGTGTGVGKTVVTAAVAALARARGLRVAVLKPAQTGTGPTEPGDTDAVARLVPGVTTAELARYPEPLAPATAAARCGAAAVRAEEAADAAWRLARAHDLVLVEGAGGLLVRLNAEGQTLADVAVLLSAPVLVVARPGLGTLNDTALTAEALRTRGLSPAGVVVGSWPDRSDLAMRCNLTDLPAMGAGPLVGAVPEGSGALAAPAFADTARRFLAPCLGGTWLTPERGPARPV</sequence>
<comment type="pathway">
    <text evidence="1">Cofactor biosynthesis; biotin biosynthesis; biotin from 7,8-diaminononanoate: step 1/2.</text>
</comment>
<dbReference type="HAMAP" id="MF_00336">
    <property type="entry name" value="BioD"/>
    <property type="match status" value="1"/>
</dbReference>
<gene>
    <name evidence="1" type="primary">bioD</name>
    <name evidence="2" type="ORF">HNR06_003663</name>
    <name evidence="3" type="ORF">NOSIN_03010</name>
</gene>
<accession>A0A1V3BWY1</accession>
<dbReference type="GO" id="GO:0005829">
    <property type="term" value="C:cytosol"/>
    <property type="evidence" value="ECO:0007669"/>
    <property type="project" value="TreeGrafter"/>
</dbReference>
<dbReference type="PANTHER" id="PTHR43210">
    <property type="entry name" value="DETHIOBIOTIN SYNTHETASE"/>
    <property type="match status" value="1"/>
</dbReference>
<comment type="catalytic activity">
    <reaction evidence="1">
        <text>(7R,8S)-7,8-diammoniononanoate + CO2 + ATP = (4R,5S)-dethiobiotin + ADP + phosphate + 3 H(+)</text>
        <dbReference type="Rhea" id="RHEA:15805"/>
        <dbReference type="ChEBI" id="CHEBI:15378"/>
        <dbReference type="ChEBI" id="CHEBI:16526"/>
        <dbReference type="ChEBI" id="CHEBI:30616"/>
        <dbReference type="ChEBI" id="CHEBI:43474"/>
        <dbReference type="ChEBI" id="CHEBI:149469"/>
        <dbReference type="ChEBI" id="CHEBI:149473"/>
        <dbReference type="ChEBI" id="CHEBI:456216"/>
        <dbReference type="EC" id="6.3.3.3"/>
    </reaction>
</comment>
<accession>A0A7Y9XED7</accession>